<dbReference type="PANTHER" id="PTHR46762:SF1">
    <property type="entry name" value="NUCLEOREDOXIN-LIKE PROTEIN 2"/>
    <property type="match status" value="1"/>
</dbReference>
<dbReference type="Proteomes" id="UP001146120">
    <property type="component" value="Unassembled WGS sequence"/>
</dbReference>
<dbReference type="InterPro" id="IPR029519">
    <property type="entry name" value="RdCVF2"/>
</dbReference>
<sequence length="155" mass="17295">AMFLKGVELVNAKGDKQLAENALKGKALALYFAAHWCPNCRDFQPALNDFYAKVNATEQQFDIVFVGSDASEEDQVAHFKDHHGAWWMIPYNNELRNDLKRKYGVCAMKEQQAVGVTERKNGIPSLVVVRADGELVDLNGADKVENGEAVIPWTN</sequence>
<dbReference type="GO" id="GO:0045494">
    <property type="term" value="P:photoreceptor cell maintenance"/>
    <property type="evidence" value="ECO:0007669"/>
    <property type="project" value="InterPro"/>
</dbReference>
<name>A0AAV2Z961_9STRA</name>
<dbReference type="InterPro" id="IPR012336">
    <property type="entry name" value="Thioredoxin-like_fold"/>
</dbReference>
<keyword evidence="3" id="KW-1185">Reference proteome</keyword>
<gene>
    <name evidence="2" type="ORF">N0F65_006626</name>
</gene>
<dbReference type="PANTHER" id="PTHR46762">
    <property type="entry name" value="NUCLEOREDOXIN-LIKE PROTEIN 2"/>
    <property type="match status" value="1"/>
</dbReference>
<accession>A0AAV2Z961</accession>
<reference evidence="2" key="1">
    <citation type="submission" date="2022-11" db="EMBL/GenBank/DDBJ databases">
        <authorList>
            <person name="Morgan W.R."/>
            <person name="Tartar A."/>
        </authorList>
    </citation>
    <scope>NUCLEOTIDE SEQUENCE</scope>
    <source>
        <strain evidence="2">ARSEF 373</strain>
    </source>
</reference>
<protein>
    <recommendedName>
        <fullName evidence="1">Thioredoxin domain-containing protein</fullName>
    </recommendedName>
</protein>
<dbReference type="Gene3D" id="3.40.30.10">
    <property type="entry name" value="Glutaredoxin"/>
    <property type="match status" value="1"/>
</dbReference>
<evidence type="ECO:0000313" key="2">
    <source>
        <dbReference type="EMBL" id="DBA02836.1"/>
    </source>
</evidence>
<dbReference type="AlphaFoldDB" id="A0AAV2Z961"/>
<dbReference type="EMBL" id="DAKRPA010000026">
    <property type="protein sequence ID" value="DBA02836.1"/>
    <property type="molecule type" value="Genomic_DNA"/>
</dbReference>
<dbReference type="PROSITE" id="PS51352">
    <property type="entry name" value="THIOREDOXIN_2"/>
    <property type="match status" value="1"/>
</dbReference>
<feature type="domain" description="Thioredoxin" evidence="1">
    <location>
        <begin position="1"/>
        <end position="155"/>
    </location>
</feature>
<feature type="non-terminal residue" evidence="2">
    <location>
        <position position="1"/>
    </location>
</feature>
<dbReference type="Pfam" id="PF13905">
    <property type="entry name" value="Thioredoxin_8"/>
    <property type="match status" value="1"/>
</dbReference>
<comment type="caution">
    <text evidence="2">The sequence shown here is derived from an EMBL/GenBank/DDBJ whole genome shotgun (WGS) entry which is preliminary data.</text>
</comment>
<organism evidence="2 3">
    <name type="scientific">Lagenidium giganteum</name>
    <dbReference type="NCBI Taxonomy" id="4803"/>
    <lineage>
        <taxon>Eukaryota</taxon>
        <taxon>Sar</taxon>
        <taxon>Stramenopiles</taxon>
        <taxon>Oomycota</taxon>
        <taxon>Peronosporomycetes</taxon>
        <taxon>Pythiales</taxon>
        <taxon>Pythiaceae</taxon>
    </lineage>
</organism>
<proteinExistence type="predicted"/>
<evidence type="ECO:0000259" key="1">
    <source>
        <dbReference type="PROSITE" id="PS51352"/>
    </source>
</evidence>
<dbReference type="InterPro" id="IPR013766">
    <property type="entry name" value="Thioredoxin_domain"/>
</dbReference>
<dbReference type="InterPro" id="IPR036249">
    <property type="entry name" value="Thioredoxin-like_sf"/>
</dbReference>
<dbReference type="SUPFAM" id="SSF52833">
    <property type="entry name" value="Thioredoxin-like"/>
    <property type="match status" value="1"/>
</dbReference>
<reference evidence="2" key="2">
    <citation type="journal article" date="2023" name="Microbiol Resour">
        <title>Decontamination and Annotation of the Draft Genome Sequence of the Oomycete Lagenidium giganteum ARSEF 373.</title>
        <authorList>
            <person name="Morgan W.R."/>
            <person name="Tartar A."/>
        </authorList>
    </citation>
    <scope>NUCLEOTIDE SEQUENCE</scope>
    <source>
        <strain evidence="2">ARSEF 373</strain>
    </source>
</reference>
<evidence type="ECO:0000313" key="3">
    <source>
        <dbReference type="Proteomes" id="UP001146120"/>
    </source>
</evidence>